<dbReference type="EMBL" id="SRLO01000864">
    <property type="protein sequence ID" value="TNN45156.1"/>
    <property type="molecule type" value="Genomic_DNA"/>
</dbReference>
<evidence type="ECO:0000313" key="2">
    <source>
        <dbReference type="Proteomes" id="UP000314294"/>
    </source>
</evidence>
<gene>
    <name evidence="1" type="ORF">EYF80_044652</name>
</gene>
<organism evidence="1 2">
    <name type="scientific">Liparis tanakae</name>
    <name type="common">Tanaka's snailfish</name>
    <dbReference type="NCBI Taxonomy" id="230148"/>
    <lineage>
        <taxon>Eukaryota</taxon>
        <taxon>Metazoa</taxon>
        <taxon>Chordata</taxon>
        <taxon>Craniata</taxon>
        <taxon>Vertebrata</taxon>
        <taxon>Euteleostomi</taxon>
        <taxon>Actinopterygii</taxon>
        <taxon>Neopterygii</taxon>
        <taxon>Teleostei</taxon>
        <taxon>Neoteleostei</taxon>
        <taxon>Acanthomorphata</taxon>
        <taxon>Eupercaria</taxon>
        <taxon>Perciformes</taxon>
        <taxon>Cottioidei</taxon>
        <taxon>Cottales</taxon>
        <taxon>Liparidae</taxon>
        <taxon>Liparis</taxon>
    </lineage>
</organism>
<keyword evidence="2" id="KW-1185">Reference proteome</keyword>
<reference evidence="1 2" key="1">
    <citation type="submission" date="2019-03" db="EMBL/GenBank/DDBJ databases">
        <title>First draft genome of Liparis tanakae, snailfish: a comprehensive survey of snailfish specific genes.</title>
        <authorList>
            <person name="Kim W."/>
            <person name="Song I."/>
            <person name="Jeong J.-H."/>
            <person name="Kim D."/>
            <person name="Kim S."/>
            <person name="Ryu S."/>
            <person name="Song J.Y."/>
            <person name="Lee S.K."/>
        </authorList>
    </citation>
    <scope>NUCLEOTIDE SEQUENCE [LARGE SCALE GENOMIC DNA]</scope>
    <source>
        <tissue evidence="1">Muscle</tissue>
    </source>
</reference>
<sequence>MLLLTPVLRCVVALQWYDPSDDAATFSDCGVEDATVLDQLIGDRQRGLRCNTPESHPRAERLRPSVVAAIRRPSSNMKWNKTEELDPRNILCWATQHRSTVN</sequence>
<comment type="caution">
    <text evidence="1">The sequence shown here is derived from an EMBL/GenBank/DDBJ whole genome shotgun (WGS) entry which is preliminary data.</text>
</comment>
<protein>
    <submittedName>
        <fullName evidence="1">Uncharacterized protein</fullName>
    </submittedName>
</protein>
<proteinExistence type="predicted"/>
<name>A0A4Z2FVC6_9TELE</name>
<dbReference type="Proteomes" id="UP000314294">
    <property type="component" value="Unassembled WGS sequence"/>
</dbReference>
<evidence type="ECO:0000313" key="1">
    <source>
        <dbReference type="EMBL" id="TNN45156.1"/>
    </source>
</evidence>
<dbReference type="AlphaFoldDB" id="A0A4Z2FVC6"/>
<accession>A0A4Z2FVC6</accession>